<dbReference type="InterPro" id="IPR020846">
    <property type="entry name" value="MFS_dom"/>
</dbReference>
<keyword evidence="10" id="KW-1185">Reference proteome</keyword>
<feature type="transmembrane region" description="Helical" evidence="7">
    <location>
        <begin position="281"/>
        <end position="300"/>
    </location>
</feature>
<keyword evidence="4 7" id="KW-1133">Transmembrane helix</keyword>
<comment type="caution">
    <text evidence="9">The sequence shown here is derived from an EMBL/GenBank/DDBJ whole genome shotgun (WGS) entry which is preliminary data.</text>
</comment>
<organism evidence="9 10">
    <name type="scientific">Rhodococcus artemisiae</name>
    <dbReference type="NCBI Taxonomy" id="714159"/>
    <lineage>
        <taxon>Bacteria</taxon>
        <taxon>Bacillati</taxon>
        <taxon>Actinomycetota</taxon>
        <taxon>Actinomycetes</taxon>
        <taxon>Mycobacteriales</taxon>
        <taxon>Nocardiaceae</taxon>
        <taxon>Rhodococcus</taxon>
    </lineage>
</organism>
<proteinExistence type="predicted"/>
<keyword evidence="5 7" id="KW-0472">Membrane</keyword>
<feature type="transmembrane region" description="Helical" evidence="7">
    <location>
        <begin position="111"/>
        <end position="135"/>
    </location>
</feature>
<feature type="transmembrane region" description="Helical" evidence="7">
    <location>
        <begin position="53"/>
        <end position="74"/>
    </location>
</feature>
<evidence type="ECO:0000256" key="7">
    <source>
        <dbReference type="SAM" id="Phobius"/>
    </source>
</evidence>
<dbReference type="InterPro" id="IPR036259">
    <property type="entry name" value="MFS_trans_sf"/>
</dbReference>
<feature type="transmembrane region" description="Helical" evidence="7">
    <location>
        <begin position="20"/>
        <end position="41"/>
    </location>
</feature>
<reference evidence="9 10" key="1">
    <citation type="submission" date="2023-07" db="EMBL/GenBank/DDBJ databases">
        <authorList>
            <person name="Girao M."/>
            <person name="Carvalho M.F."/>
        </authorList>
    </citation>
    <scope>NUCLEOTIDE SEQUENCE [LARGE SCALE GENOMIC DNA]</scope>
    <source>
        <strain evidence="9 10">YIM65754</strain>
    </source>
</reference>
<feature type="region of interest" description="Disordered" evidence="6">
    <location>
        <begin position="392"/>
        <end position="412"/>
    </location>
</feature>
<name>A0ABU7LDK5_9NOCA</name>
<keyword evidence="3 7" id="KW-0812">Transmembrane</keyword>
<feature type="transmembrane region" description="Helical" evidence="7">
    <location>
        <begin position="217"/>
        <end position="239"/>
    </location>
</feature>
<evidence type="ECO:0000256" key="1">
    <source>
        <dbReference type="ARBA" id="ARBA00004651"/>
    </source>
</evidence>
<dbReference type="PANTHER" id="PTHR43124:SF3">
    <property type="entry name" value="CHLORAMPHENICOL EFFLUX PUMP RV0191"/>
    <property type="match status" value="1"/>
</dbReference>
<dbReference type="InterPro" id="IPR011701">
    <property type="entry name" value="MFS"/>
</dbReference>
<sequence length="412" mass="40722">MTETTQHSTRTPGRTSPAGVIAVLTLATLATVTVELAPSGLLPHMSTDLGVPLGAVGLLVTVWALTIALGSIPLVRATSRIPRRTLLSAALTVTAVANAATALAPNFPVAFLGRLVAAGAHGLFWALVVTFVASLVRPEKLGTALSIVLAGPAFAGLVALPAATAAAGAVGWRPTLLALSVLLLAIATAVWVVVGGPEGSSDAPERPGRWDHSARQVLTVAVGGSLVIAAHFAVFTYIAPIVVDLGGFAPSSIAAILLVFGVANAVGVVGAGVVSDRYPHAAAPAAAALLALGVLILRLGGNVTPVFAIGVVLWGIATGAFPPILQARVLRVSTVAFRPLAGGVVITAMNLGIAAGALIGATLLSSGAGTVVIAGFIAASSGVAVLLFTGSRRDSSTSGGSATEDPAADLPA</sequence>
<dbReference type="CDD" id="cd17324">
    <property type="entry name" value="MFS_NepI_like"/>
    <property type="match status" value="1"/>
</dbReference>
<gene>
    <name evidence="9" type="ORF">Q7514_19120</name>
</gene>
<evidence type="ECO:0000256" key="4">
    <source>
        <dbReference type="ARBA" id="ARBA00022989"/>
    </source>
</evidence>
<evidence type="ECO:0000256" key="3">
    <source>
        <dbReference type="ARBA" id="ARBA00022692"/>
    </source>
</evidence>
<comment type="subcellular location">
    <subcellularLocation>
        <location evidence="1">Cell membrane</location>
        <topology evidence="1">Multi-pass membrane protein</topology>
    </subcellularLocation>
</comment>
<dbReference type="PANTHER" id="PTHR43124">
    <property type="entry name" value="PURINE EFFLUX PUMP PBUE"/>
    <property type="match status" value="1"/>
</dbReference>
<feature type="transmembrane region" description="Helical" evidence="7">
    <location>
        <begin position="176"/>
        <end position="196"/>
    </location>
</feature>
<dbReference type="SUPFAM" id="SSF103473">
    <property type="entry name" value="MFS general substrate transporter"/>
    <property type="match status" value="1"/>
</dbReference>
<dbReference type="Proteomes" id="UP001336020">
    <property type="component" value="Unassembled WGS sequence"/>
</dbReference>
<feature type="transmembrane region" description="Helical" evidence="7">
    <location>
        <begin position="337"/>
        <end position="361"/>
    </location>
</feature>
<feature type="transmembrane region" description="Helical" evidence="7">
    <location>
        <begin position="251"/>
        <end position="274"/>
    </location>
</feature>
<evidence type="ECO:0000256" key="2">
    <source>
        <dbReference type="ARBA" id="ARBA00022475"/>
    </source>
</evidence>
<dbReference type="InterPro" id="IPR050189">
    <property type="entry name" value="MFS_Efflux_Transporters"/>
</dbReference>
<feature type="transmembrane region" description="Helical" evidence="7">
    <location>
        <begin position="86"/>
        <end position="105"/>
    </location>
</feature>
<protein>
    <submittedName>
        <fullName evidence="9">MFS transporter</fullName>
    </submittedName>
</protein>
<dbReference type="Gene3D" id="1.20.1250.20">
    <property type="entry name" value="MFS general substrate transporter like domains"/>
    <property type="match status" value="1"/>
</dbReference>
<evidence type="ECO:0000313" key="9">
    <source>
        <dbReference type="EMBL" id="MEE2059634.1"/>
    </source>
</evidence>
<dbReference type="EMBL" id="JAUTXY010000009">
    <property type="protein sequence ID" value="MEE2059634.1"/>
    <property type="molecule type" value="Genomic_DNA"/>
</dbReference>
<keyword evidence="2" id="KW-1003">Cell membrane</keyword>
<feature type="transmembrane region" description="Helical" evidence="7">
    <location>
        <begin position="306"/>
        <end position="325"/>
    </location>
</feature>
<feature type="transmembrane region" description="Helical" evidence="7">
    <location>
        <begin position="147"/>
        <end position="170"/>
    </location>
</feature>
<feature type="transmembrane region" description="Helical" evidence="7">
    <location>
        <begin position="367"/>
        <end position="388"/>
    </location>
</feature>
<dbReference type="Pfam" id="PF07690">
    <property type="entry name" value="MFS_1"/>
    <property type="match status" value="1"/>
</dbReference>
<dbReference type="PROSITE" id="PS50850">
    <property type="entry name" value="MFS"/>
    <property type="match status" value="1"/>
</dbReference>
<evidence type="ECO:0000313" key="10">
    <source>
        <dbReference type="Proteomes" id="UP001336020"/>
    </source>
</evidence>
<accession>A0ABU7LDK5</accession>
<dbReference type="RefSeq" id="WP_330134857.1">
    <property type="nucleotide sequence ID" value="NZ_JAUTXY010000009.1"/>
</dbReference>
<evidence type="ECO:0000256" key="5">
    <source>
        <dbReference type="ARBA" id="ARBA00023136"/>
    </source>
</evidence>
<feature type="domain" description="Major facilitator superfamily (MFS) profile" evidence="8">
    <location>
        <begin position="19"/>
        <end position="393"/>
    </location>
</feature>
<evidence type="ECO:0000259" key="8">
    <source>
        <dbReference type="PROSITE" id="PS50850"/>
    </source>
</evidence>
<evidence type="ECO:0000256" key="6">
    <source>
        <dbReference type="SAM" id="MobiDB-lite"/>
    </source>
</evidence>